<evidence type="ECO:0000256" key="3">
    <source>
        <dbReference type="ARBA" id="ARBA00022989"/>
    </source>
</evidence>
<keyword evidence="1 7" id="KW-1003">Cell membrane</keyword>
<evidence type="ECO:0000256" key="5">
    <source>
        <dbReference type="ARBA" id="ARBA00023239"/>
    </source>
</evidence>
<dbReference type="PANTHER" id="PTHR30518">
    <property type="entry name" value="ENDOLYTIC MUREIN TRANSGLYCOSYLASE"/>
    <property type="match status" value="1"/>
</dbReference>
<keyword evidence="6 7" id="KW-0961">Cell wall biogenesis/degradation</keyword>
<feature type="site" description="Important for catalytic activity" evidence="7">
    <location>
        <position position="244"/>
    </location>
</feature>
<keyword evidence="5 7" id="KW-0456">Lyase</keyword>
<protein>
    <recommendedName>
        <fullName evidence="7">Endolytic murein transglycosylase</fullName>
        <ecNumber evidence="7">4.2.2.29</ecNumber>
    </recommendedName>
    <alternativeName>
        <fullName evidence="7">Peptidoglycan lytic transglycosylase</fullName>
    </alternativeName>
    <alternativeName>
        <fullName evidence="7">Peptidoglycan polymerization terminase</fullName>
    </alternativeName>
</protein>
<comment type="catalytic activity">
    <reaction evidence="7">
        <text>a peptidoglycan chain = a peptidoglycan chain with N-acetyl-1,6-anhydromuramyl-[peptide] at the reducing end + a peptidoglycan chain with N-acetylglucosamine at the non-reducing end.</text>
        <dbReference type="EC" id="4.2.2.29"/>
    </reaction>
</comment>
<name>A0AAU9VG96_9FIRM</name>
<dbReference type="GO" id="GO:0008932">
    <property type="term" value="F:lytic endotransglycosylase activity"/>
    <property type="evidence" value="ECO:0007669"/>
    <property type="project" value="UniProtKB-UniRule"/>
</dbReference>
<gene>
    <name evidence="9" type="primary">mltG_2</name>
    <name evidence="7" type="synonym">mltG</name>
    <name evidence="8" type="synonym">mltG_1</name>
    <name evidence="9" type="ORF">ERYAMS2_00810</name>
    <name evidence="8" type="ORF">ERYAMS_00516</name>
</gene>
<comment type="subcellular location">
    <subcellularLocation>
        <location evidence="7">Cell membrane</location>
        <topology evidence="7">Single-pass membrane protein</topology>
    </subcellularLocation>
</comment>
<dbReference type="HAMAP" id="MF_02065">
    <property type="entry name" value="MltG"/>
    <property type="match status" value="1"/>
</dbReference>
<dbReference type="InterPro" id="IPR003770">
    <property type="entry name" value="MLTG-like"/>
</dbReference>
<dbReference type="GO" id="GO:0009252">
    <property type="term" value="P:peptidoglycan biosynthetic process"/>
    <property type="evidence" value="ECO:0007669"/>
    <property type="project" value="UniProtKB-UniRule"/>
</dbReference>
<sequence length="368" mass="42076">MSAVVDVDMTTHTKKILGGLVLVCVIAVVGFMLLFNINTQSISKDSQTVLFNVNEGDTMSTVIDRLADDGIVRSAFFTKIKAKLGHHDQLYEGQFNLDKSWDVDRILEYLEKPSYEHDKTGSVAITLIEGSWAKDIAKKIASETNTTVERFLELWNDPKYIESLMSQYEVLSKDLLKNKDAKVLLEGYLYPDTYEFNANNSEEEITERLIANGNDKYQNYKDQIDSLGMTPYQLFSLASIVEYEAPGYENMQDVAGVFMNRLKQGMKLESSVTICYALYEFEDWDDCESMTNNQIDSPYNTYRYEGITPGPILNPSQSAIEAVINYSHHDYLFFVANVKADKNDPDYGKIYYSKTFEEHDQRVKEILN</sequence>
<dbReference type="Pfam" id="PF02618">
    <property type="entry name" value="YceG"/>
    <property type="match status" value="1"/>
</dbReference>
<dbReference type="EC" id="4.2.2.29" evidence="7"/>
<keyword evidence="3 7" id="KW-1133">Transmembrane helix</keyword>
<comment type="similarity">
    <text evidence="7">Belongs to the transglycosylase MltG family.</text>
</comment>
<evidence type="ECO:0000256" key="1">
    <source>
        <dbReference type="ARBA" id="ARBA00022475"/>
    </source>
</evidence>
<dbReference type="GO" id="GO:0071555">
    <property type="term" value="P:cell wall organization"/>
    <property type="evidence" value="ECO:0007669"/>
    <property type="project" value="UniProtKB-KW"/>
</dbReference>
<evidence type="ECO:0000313" key="8">
    <source>
        <dbReference type="EMBL" id="CAH2761640.1"/>
    </source>
</evidence>
<evidence type="ECO:0000313" key="9">
    <source>
        <dbReference type="EMBL" id="CAH2761641.1"/>
    </source>
</evidence>
<evidence type="ECO:0000313" key="10">
    <source>
        <dbReference type="Proteomes" id="UP001154095"/>
    </source>
</evidence>
<evidence type="ECO:0000313" key="11">
    <source>
        <dbReference type="Proteomes" id="UP001154111"/>
    </source>
</evidence>
<keyword evidence="2 7" id="KW-0812">Transmembrane</keyword>
<evidence type="ECO:0000256" key="6">
    <source>
        <dbReference type="ARBA" id="ARBA00023316"/>
    </source>
</evidence>
<dbReference type="Proteomes" id="UP001154095">
    <property type="component" value="Chromosome"/>
</dbReference>
<reference evidence="9" key="1">
    <citation type="submission" date="2022-04" db="EMBL/GenBank/DDBJ databases">
        <authorList>
            <person name="Forde T."/>
        </authorList>
    </citation>
    <scope>NUCLEOTIDE SEQUENCE</scope>
    <source>
        <strain evidence="9">A18Y016a</strain>
        <strain evidence="8">A18Y020d</strain>
    </source>
</reference>
<keyword evidence="4 7" id="KW-0472">Membrane</keyword>
<keyword evidence="10" id="KW-1185">Reference proteome</keyword>
<proteinExistence type="inferred from homology"/>
<evidence type="ECO:0000256" key="2">
    <source>
        <dbReference type="ARBA" id="ARBA00022692"/>
    </source>
</evidence>
<dbReference type="Proteomes" id="UP001154111">
    <property type="component" value="Chromosome"/>
</dbReference>
<dbReference type="EMBL" id="OW659496">
    <property type="protein sequence ID" value="CAH2761640.1"/>
    <property type="molecule type" value="Genomic_DNA"/>
</dbReference>
<feature type="transmembrane region" description="Helical" evidence="7">
    <location>
        <begin position="16"/>
        <end position="37"/>
    </location>
</feature>
<evidence type="ECO:0000256" key="4">
    <source>
        <dbReference type="ARBA" id="ARBA00023136"/>
    </source>
</evidence>
<comment type="function">
    <text evidence="7">Functions as a peptidoglycan terminase that cleaves nascent peptidoglycan strands endolytically to terminate their elongation.</text>
</comment>
<evidence type="ECO:0000256" key="7">
    <source>
        <dbReference type="HAMAP-Rule" id="MF_02065"/>
    </source>
</evidence>
<accession>A0AAU9VG96</accession>
<dbReference type="GO" id="GO:0005886">
    <property type="term" value="C:plasma membrane"/>
    <property type="evidence" value="ECO:0007669"/>
    <property type="project" value="UniProtKB-SubCell"/>
</dbReference>
<dbReference type="EMBL" id="OW659477">
    <property type="protein sequence ID" value="CAH2761641.1"/>
    <property type="molecule type" value="Genomic_DNA"/>
</dbReference>
<dbReference type="AlphaFoldDB" id="A0AAU9VG96"/>
<organism evidence="9 11">
    <name type="scientific">Erysipelothrix amsterdamensis</name>
    <dbReference type="NCBI Taxonomy" id="2929157"/>
    <lineage>
        <taxon>Bacteria</taxon>
        <taxon>Bacillati</taxon>
        <taxon>Bacillota</taxon>
        <taxon>Erysipelotrichia</taxon>
        <taxon>Erysipelotrichales</taxon>
        <taxon>Erysipelotrichaceae</taxon>
        <taxon>Erysipelothrix</taxon>
    </lineage>
</organism>
<dbReference type="NCBIfam" id="TIGR00247">
    <property type="entry name" value="endolytic transglycosylase MltG"/>
    <property type="match status" value="1"/>
</dbReference>
<dbReference type="Gene3D" id="3.30.1490.480">
    <property type="entry name" value="Endolytic murein transglycosylase"/>
    <property type="match status" value="1"/>
</dbReference>
<dbReference type="PANTHER" id="PTHR30518:SF2">
    <property type="entry name" value="ENDOLYTIC MUREIN TRANSGLYCOSYLASE"/>
    <property type="match status" value="1"/>
</dbReference>